<dbReference type="RefSeq" id="WP_188337488.1">
    <property type="nucleotide sequence ID" value="NZ_CP061281.1"/>
</dbReference>
<dbReference type="Proteomes" id="UP000516428">
    <property type="component" value="Chromosome"/>
</dbReference>
<evidence type="ECO:0008006" key="3">
    <source>
        <dbReference type="Google" id="ProtNLM"/>
    </source>
</evidence>
<dbReference type="EMBL" id="CP061281">
    <property type="protein sequence ID" value="QNS04784.1"/>
    <property type="molecule type" value="Genomic_DNA"/>
</dbReference>
<proteinExistence type="predicted"/>
<gene>
    <name evidence="1" type="ORF">IAG42_14945</name>
</gene>
<keyword evidence="2" id="KW-1185">Reference proteome</keyword>
<dbReference type="KEGG" id="sxn:IAG42_14945"/>
<dbReference type="AlphaFoldDB" id="A0A7H1B7S9"/>
<protein>
    <recommendedName>
        <fullName evidence="3">DUF3558 domain-containing protein</fullName>
    </recommendedName>
</protein>
<evidence type="ECO:0000313" key="1">
    <source>
        <dbReference type="EMBL" id="QNS04784.1"/>
    </source>
</evidence>
<name>A0A7H1B7S9_9ACTN</name>
<organism evidence="1 2">
    <name type="scientific">Streptomyces xanthii</name>
    <dbReference type="NCBI Taxonomy" id="2768069"/>
    <lineage>
        <taxon>Bacteria</taxon>
        <taxon>Bacillati</taxon>
        <taxon>Actinomycetota</taxon>
        <taxon>Actinomycetes</taxon>
        <taxon>Kitasatosporales</taxon>
        <taxon>Streptomycetaceae</taxon>
        <taxon>Streptomyces</taxon>
    </lineage>
</organism>
<dbReference type="PROSITE" id="PS51257">
    <property type="entry name" value="PROKAR_LIPOPROTEIN"/>
    <property type="match status" value="1"/>
</dbReference>
<evidence type="ECO:0000313" key="2">
    <source>
        <dbReference type="Proteomes" id="UP000516428"/>
    </source>
</evidence>
<accession>A0A7H1B7S9</accession>
<reference evidence="1 2" key="1">
    <citation type="submission" date="2020-09" db="EMBL/GenBank/DDBJ databases">
        <title>A novel species.</title>
        <authorList>
            <person name="Gao J."/>
        </authorList>
    </citation>
    <scope>NUCLEOTIDE SEQUENCE [LARGE SCALE GENOMIC DNA]</scope>
    <source>
        <strain evidence="1 2">CRXT-Y-14</strain>
    </source>
</reference>
<sequence length="205" mass="22150">MLRRAKSESCRLAMVVAAVSVLAGCSKGGEGSEAREPACGNYFSPKYASALGEAGESRGDVVKPGELRESLREDLENWGPGSPPIELPEYIVCHIQDNSTYLSTVEWSVDSMRRMREGGKWDKGPGDVYFAKPMRAGGDAATGFPCKISGTDAAQESELPIEVRVGVPGSRTHEFEESMALDLARSVRKIMQCENNPVIPEKPGL</sequence>